<evidence type="ECO:0000313" key="2">
    <source>
        <dbReference type="Proteomes" id="UP000050525"/>
    </source>
</evidence>
<sequence>MENSLISKALASVLNCVAPCSSHLLTIIAKDLSEPTVTLTDCAAVNVTGIWMDNAYMPKVPSSPAICEAKGFSELGP</sequence>
<reference evidence="1 2" key="1">
    <citation type="journal article" date="2012" name="Genome Biol.">
        <title>Sequencing three crocodilian genomes to illuminate the evolution of archosaurs and amniotes.</title>
        <authorList>
            <person name="St John J.A."/>
            <person name="Braun E.L."/>
            <person name="Isberg S.R."/>
            <person name="Miles L.G."/>
            <person name="Chong A.Y."/>
            <person name="Gongora J."/>
            <person name="Dalzell P."/>
            <person name="Moran C."/>
            <person name="Bed'hom B."/>
            <person name="Abzhanov A."/>
            <person name="Burgess S.C."/>
            <person name="Cooksey A.M."/>
            <person name="Castoe T.A."/>
            <person name="Crawford N.G."/>
            <person name="Densmore L.D."/>
            <person name="Drew J.C."/>
            <person name="Edwards S.V."/>
            <person name="Faircloth B.C."/>
            <person name="Fujita M.K."/>
            <person name="Greenwold M.J."/>
            <person name="Hoffmann F.G."/>
            <person name="Howard J.M."/>
            <person name="Iguchi T."/>
            <person name="Janes D.E."/>
            <person name="Khan S.Y."/>
            <person name="Kohno S."/>
            <person name="de Koning A.J."/>
            <person name="Lance S.L."/>
            <person name="McCarthy F.M."/>
            <person name="McCormack J.E."/>
            <person name="Merchant M.E."/>
            <person name="Peterson D.G."/>
            <person name="Pollock D.D."/>
            <person name="Pourmand N."/>
            <person name="Raney B.J."/>
            <person name="Roessler K.A."/>
            <person name="Sanford J.R."/>
            <person name="Sawyer R.H."/>
            <person name="Schmidt C.J."/>
            <person name="Triplett E.W."/>
            <person name="Tuberville T.D."/>
            <person name="Venegas-Anaya M."/>
            <person name="Howard J.T."/>
            <person name="Jarvis E.D."/>
            <person name="Guillette L.J.Jr."/>
            <person name="Glenn T.C."/>
            <person name="Green R.E."/>
            <person name="Ray D.A."/>
        </authorList>
    </citation>
    <scope>NUCLEOTIDE SEQUENCE [LARGE SCALE GENOMIC DNA]</scope>
    <source>
        <strain evidence="1">KSC_2009_1</strain>
    </source>
</reference>
<dbReference type="EMBL" id="AKHW03003565">
    <property type="protein sequence ID" value="KYO34187.1"/>
    <property type="molecule type" value="Genomic_DNA"/>
</dbReference>
<evidence type="ECO:0000313" key="1">
    <source>
        <dbReference type="EMBL" id="KYO34187.1"/>
    </source>
</evidence>
<keyword evidence="2" id="KW-1185">Reference proteome</keyword>
<accession>A0A151NBN4</accession>
<name>A0A151NBN4_ALLMI</name>
<protein>
    <submittedName>
        <fullName evidence="1">Uncharacterized protein</fullName>
    </submittedName>
</protein>
<dbReference type="AlphaFoldDB" id="A0A151NBN4"/>
<comment type="caution">
    <text evidence="1">The sequence shown here is derived from an EMBL/GenBank/DDBJ whole genome shotgun (WGS) entry which is preliminary data.</text>
</comment>
<proteinExistence type="predicted"/>
<dbReference type="Proteomes" id="UP000050525">
    <property type="component" value="Unassembled WGS sequence"/>
</dbReference>
<organism evidence="1 2">
    <name type="scientific">Alligator mississippiensis</name>
    <name type="common">American alligator</name>
    <dbReference type="NCBI Taxonomy" id="8496"/>
    <lineage>
        <taxon>Eukaryota</taxon>
        <taxon>Metazoa</taxon>
        <taxon>Chordata</taxon>
        <taxon>Craniata</taxon>
        <taxon>Vertebrata</taxon>
        <taxon>Euteleostomi</taxon>
        <taxon>Archelosauria</taxon>
        <taxon>Archosauria</taxon>
        <taxon>Crocodylia</taxon>
        <taxon>Alligatoridae</taxon>
        <taxon>Alligatorinae</taxon>
        <taxon>Alligator</taxon>
    </lineage>
</organism>
<gene>
    <name evidence="1" type="ORF">Y1Q_0002486</name>
</gene>